<dbReference type="Pfam" id="PF01852">
    <property type="entry name" value="START"/>
    <property type="match status" value="1"/>
</dbReference>
<accession>A0A7S3JFM7</accession>
<gene>
    <name evidence="2" type="ORF">EHAR0213_LOCUS12911</name>
</gene>
<dbReference type="AlphaFoldDB" id="A0A7S3JFM7"/>
<dbReference type="PANTHER" id="PTHR19308">
    <property type="entry name" value="PHOSPHATIDYLCHOLINE TRANSFER PROTEIN"/>
    <property type="match status" value="1"/>
</dbReference>
<protein>
    <recommendedName>
        <fullName evidence="1">START domain-containing protein</fullName>
    </recommendedName>
</protein>
<dbReference type="PROSITE" id="PS50848">
    <property type="entry name" value="START"/>
    <property type="match status" value="1"/>
</dbReference>
<dbReference type="Gene3D" id="3.30.530.20">
    <property type="match status" value="1"/>
</dbReference>
<organism evidence="2">
    <name type="scientific">Euplotes harpa</name>
    <dbReference type="NCBI Taxonomy" id="151035"/>
    <lineage>
        <taxon>Eukaryota</taxon>
        <taxon>Sar</taxon>
        <taxon>Alveolata</taxon>
        <taxon>Ciliophora</taxon>
        <taxon>Intramacronucleata</taxon>
        <taxon>Spirotrichea</taxon>
        <taxon>Hypotrichia</taxon>
        <taxon>Euplotida</taxon>
        <taxon>Euplotidae</taxon>
        <taxon>Euplotes</taxon>
    </lineage>
</organism>
<sequence length="224" mass="25418">MEPNYVSDILAYEPTLEDANGDDATLEFLKQLKTSHELFFTLKNSDDWTLSKDAQEVQLYTKPSGDPIDFIKRTMEVNASKEKVIPYFVDSEKFKEVDENCSGYEVIDEINDNSAFVKIEYKDSFLISGREYATIRQIFHLGDGSFFINHCSIENESIFPSNDKVRGYCKIVGTHIEPISDSKCKVSGYVLVDPKGSIPSTLVNMLIVLQHDIFVNIKTKAESE</sequence>
<dbReference type="InterPro" id="IPR002913">
    <property type="entry name" value="START_lipid-bd_dom"/>
</dbReference>
<dbReference type="PANTHER" id="PTHR19308:SF56">
    <property type="entry name" value="START DOMAIN-CONTAINING PROTEIN"/>
    <property type="match status" value="1"/>
</dbReference>
<dbReference type="SUPFAM" id="SSF55961">
    <property type="entry name" value="Bet v1-like"/>
    <property type="match status" value="1"/>
</dbReference>
<name>A0A7S3JFM7_9SPIT</name>
<dbReference type="CDD" id="cd00177">
    <property type="entry name" value="START"/>
    <property type="match status" value="1"/>
</dbReference>
<proteinExistence type="predicted"/>
<dbReference type="EMBL" id="HBII01031089">
    <property type="protein sequence ID" value="CAE0353995.1"/>
    <property type="molecule type" value="Transcribed_RNA"/>
</dbReference>
<dbReference type="GO" id="GO:0005737">
    <property type="term" value="C:cytoplasm"/>
    <property type="evidence" value="ECO:0007669"/>
    <property type="project" value="UniProtKB-ARBA"/>
</dbReference>
<dbReference type="GO" id="GO:0008289">
    <property type="term" value="F:lipid binding"/>
    <property type="evidence" value="ECO:0007669"/>
    <property type="project" value="InterPro"/>
</dbReference>
<dbReference type="InterPro" id="IPR051213">
    <property type="entry name" value="START_lipid_transfer"/>
</dbReference>
<evidence type="ECO:0000259" key="1">
    <source>
        <dbReference type="PROSITE" id="PS50848"/>
    </source>
</evidence>
<evidence type="ECO:0000313" key="2">
    <source>
        <dbReference type="EMBL" id="CAE0353995.1"/>
    </source>
</evidence>
<reference evidence="2" key="1">
    <citation type="submission" date="2021-01" db="EMBL/GenBank/DDBJ databases">
        <authorList>
            <person name="Corre E."/>
            <person name="Pelletier E."/>
            <person name="Niang G."/>
            <person name="Scheremetjew M."/>
            <person name="Finn R."/>
            <person name="Kale V."/>
            <person name="Holt S."/>
            <person name="Cochrane G."/>
            <person name="Meng A."/>
            <person name="Brown T."/>
            <person name="Cohen L."/>
        </authorList>
    </citation>
    <scope>NUCLEOTIDE SEQUENCE</scope>
    <source>
        <strain evidence="2">FSP1.4</strain>
    </source>
</reference>
<feature type="domain" description="START" evidence="1">
    <location>
        <begin position="44"/>
        <end position="204"/>
    </location>
</feature>
<dbReference type="InterPro" id="IPR023393">
    <property type="entry name" value="START-like_dom_sf"/>
</dbReference>